<keyword evidence="7 8" id="KW-0012">Acyltransferase</keyword>
<dbReference type="RefSeq" id="WP_230869712.1">
    <property type="nucleotide sequence ID" value="NZ_CP046640.1"/>
</dbReference>
<dbReference type="NCBIfam" id="TIGR00546">
    <property type="entry name" value="lnt"/>
    <property type="match status" value="1"/>
</dbReference>
<comment type="pathway">
    <text evidence="8">Protein modification; lipoprotein biosynthesis (N-acyl transfer).</text>
</comment>
<dbReference type="CDD" id="cd07571">
    <property type="entry name" value="ALP_N-acyl_transferase"/>
    <property type="match status" value="1"/>
</dbReference>
<dbReference type="HAMAP" id="MF_01148">
    <property type="entry name" value="Lnt"/>
    <property type="match status" value="1"/>
</dbReference>
<feature type="transmembrane region" description="Helical" evidence="8">
    <location>
        <begin position="186"/>
        <end position="202"/>
    </location>
</feature>
<keyword evidence="5 8" id="KW-1133">Transmembrane helix</keyword>
<evidence type="ECO:0000256" key="1">
    <source>
        <dbReference type="ARBA" id="ARBA00004651"/>
    </source>
</evidence>
<dbReference type="EC" id="2.3.1.269" evidence="8"/>
<dbReference type="GO" id="GO:0005886">
    <property type="term" value="C:plasma membrane"/>
    <property type="evidence" value="ECO:0007669"/>
    <property type="project" value="UniProtKB-SubCell"/>
</dbReference>
<dbReference type="PANTHER" id="PTHR38686:SF1">
    <property type="entry name" value="APOLIPOPROTEIN N-ACYLTRANSFERASE"/>
    <property type="match status" value="1"/>
</dbReference>
<dbReference type="PROSITE" id="PS50263">
    <property type="entry name" value="CN_HYDROLASE"/>
    <property type="match status" value="1"/>
</dbReference>
<dbReference type="Pfam" id="PF00795">
    <property type="entry name" value="CN_hydrolase"/>
    <property type="match status" value="1"/>
</dbReference>
<feature type="domain" description="CN hydrolase" evidence="9">
    <location>
        <begin position="220"/>
        <end position="456"/>
    </location>
</feature>
<dbReference type="AlphaFoldDB" id="A0A8A7K8K7"/>
<evidence type="ECO:0000256" key="2">
    <source>
        <dbReference type="ARBA" id="ARBA00022475"/>
    </source>
</evidence>
<keyword evidence="3 8" id="KW-0808">Transferase</keyword>
<reference evidence="10" key="1">
    <citation type="submission" date="2019-12" db="EMBL/GenBank/DDBJ databases">
        <authorList>
            <person name="zhang j."/>
            <person name="sun C.M."/>
        </authorList>
    </citation>
    <scope>NUCLEOTIDE SEQUENCE</scope>
    <source>
        <strain evidence="10">NS-1</strain>
    </source>
</reference>
<comment type="similarity">
    <text evidence="8">Belongs to the CN hydrolase family. Apolipoprotein N-acyltransferase subfamily.</text>
</comment>
<dbReference type="Gene3D" id="3.60.110.10">
    <property type="entry name" value="Carbon-nitrogen hydrolase"/>
    <property type="match status" value="1"/>
</dbReference>
<dbReference type="GO" id="GO:0042158">
    <property type="term" value="P:lipoprotein biosynthetic process"/>
    <property type="evidence" value="ECO:0007669"/>
    <property type="project" value="UniProtKB-UniRule"/>
</dbReference>
<evidence type="ECO:0000256" key="8">
    <source>
        <dbReference type="HAMAP-Rule" id="MF_01148"/>
    </source>
</evidence>
<keyword evidence="11" id="KW-1185">Reference proteome</keyword>
<organism evidence="10 11">
    <name type="scientific">Iocasia fonsfrigidae</name>
    <dbReference type="NCBI Taxonomy" id="2682810"/>
    <lineage>
        <taxon>Bacteria</taxon>
        <taxon>Bacillati</taxon>
        <taxon>Bacillota</taxon>
        <taxon>Clostridia</taxon>
        <taxon>Halanaerobiales</taxon>
        <taxon>Halanaerobiaceae</taxon>
        <taxon>Iocasia</taxon>
    </lineage>
</organism>
<feature type="transmembrane region" description="Helical" evidence="8">
    <location>
        <begin position="115"/>
        <end position="132"/>
    </location>
</feature>
<dbReference type="Proteomes" id="UP000665020">
    <property type="component" value="Chromosome"/>
</dbReference>
<evidence type="ECO:0000259" key="9">
    <source>
        <dbReference type="PROSITE" id="PS50263"/>
    </source>
</evidence>
<protein>
    <recommendedName>
        <fullName evidence="8">Apolipoprotein N-acyltransferase</fullName>
        <shortName evidence="8">ALP N-acyltransferase</shortName>
        <ecNumber evidence="8">2.3.1.269</ecNumber>
    </recommendedName>
</protein>
<keyword evidence="4 8" id="KW-0812">Transmembrane</keyword>
<evidence type="ECO:0000256" key="7">
    <source>
        <dbReference type="ARBA" id="ARBA00023315"/>
    </source>
</evidence>
<dbReference type="InterPro" id="IPR045378">
    <property type="entry name" value="LNT_N"/>
</dbReference>
<evidence type="ECO:0000313" key="10">
    <source>
        <dbReference type="EMBL" id="QTL98133.1"/>
    </source>
</evidence>
<dbReference type="EMBL" id="CP046640">
    <property type="protein sequence ID" value="QTL98133.1"/>
    <property type="molecule type" value="Genomic_DNA"/>
</dbReference>
<feature type="transmembrane region" description="Helical" evidence="8">
    <location>
        <begin position="77"/>
        <end position="103"/>
    </location>
</feature>
<evidence type="ECO:0000256" key="4">
    <source>
        <dbReference type="ARBA" id="ARBA00022692"/>
    </source>
</evidence>
<feature type="transmembrane region" description="Helical" evidence="8">
    <location>
        <begin position="6"/>
        <end position="31"/>
    </location>
</feature>
<evidence type="ECO:0000256" key="6">
    <source>
        <dbReference type="ARBA" id="ARBA00023136"/>
    </source>
</evidence>
<comment type="catalytic activity">
    <reaction evidence="8">
        <text>N-terminal S-1,2-diacyl-sn-glyceryl-L-cysteinyl-[lipoprotein] + a glycerophospholipid = N-acyl-S-1,2-diacyl-sn-glyceryl-L-cysteinyl-[lipoprotein] + a 2-acyl-sn-glycero-3-phospholipid + H(+)</text>
        <dbReference type="Rhea" id="RHEA:48228"/>
        <dbReference type="Rhea" id="RHEA-COMP:14681"/>
        <dbReference type="Rhea" id="RHEA-COMP:14684"/>
        <dbReference type="ChEBI" id="CHEBI:15378"/>
        <dbReference type="ChEBI" id="CHEBI:136912"/>
        <dbReference type="ChEBI" id="CHEBI:140656"/>
        <dbReference type="ChEBI" id="CHEBI:140657"/>
        <dbReference type="ChEBI" id="CHEBI:140660"/>
        <dbReference type="EC" id="2.3.1.269"/>
    </reaction>
</comment>
<accession>A0A8A7K8K7</accession>
<evidence type="ECO:0000256" key="5">
    <source>
        <dbReference type="ARBA" id="ARBA00022989"/>
    </source>
</evidence>
<evidence type="ECO:0000256" key="3">
    <source>
        <dbReference type="ARBA" id="ARBA00022679"/>
    </source>
</evidence>
<comment type="subcellular location">
    <subcellularLocation>
        <location evidence="1 8">Cell membrane</location>
        <topology evidence="1 8">Multi-pass membrane protein</topology>
    </subcellularLocation>
</comment>
<keyword evidence="6 8" id="KW-0472">Membrane</keyword>
<dbReference type="Pfam" id="PF20154">
    <property type="entry name" value="LNT_N"/>
    <property type="match status" value="1"/>
</dbReference>
<dbReference type="GO" id="GO:0016410">
    <property type="term" value="F:N-acyltransferase activity"/>
    <property type="evidence" value="ECO:0007669"/>
    <property type="project" value="UniProtKB-UniRule"/>
</dbReference>
<sequence length="495" mass="57248">MIILEVVLIILAGILITIPVRFSALFFLAWFGLIPFIYAISGDKPSQGFKKGVFLGIIIVLMTSYWLYYPLRYYSGLSLMFCLIILLSFYLLLAVFYGLWAWFYLYIKRNRSINPLWLALTWTAFEYIRFRVFRPFPFAFIAYTQASFKQLLQFADLGGVFLISFIVILINAFFYKFFIERKKGNALFIIIIFIIIFSYGGIKLSNYKNQDYNYINLGIVQTNLDPVEKWKTANIESNINYLVEESRKINDINLIIWPESSLTFDFIRNEYYRERFVGSLKGISFPLLTGSLSIIDDDFKKYNSVFLLAADGKIMGRYNKIKLLPFGEYIPFKKLVEKITGYTNSPNYPGGDINILNLPSFSWRTVICSEILYPDFVMKGIKEADLIINQSNEAWFQSSNLSRQMWTTAVFRAVENRRAVVRSGNKSFGGVISPAGINIKKVYSGDMSTVKAAVPLNRETTFYQLYGDFIGYISTLILLILFLLKIVLKYLKNKQ</sequence>
<comment type="function">
    <text evidence="8">Catalyzes the phospholipid dependent N-acylation of the N-terminal cysteine of apolipoprotein, the last step in lipoprotein maturation.</text>
</comment>
<dbReference type="InterPro" id="IPR036526">
    <property type="entry name" value="C-N_Hydrolase_sf"/>
</dbReference>
<dbReference type="SUPFAM" id="SSF56317">
    <property type="entry name" value="Carbon-nitrogen hydrolase"/>
    <property type="match status" value="1"/>
</dbReference>
<dbReference type="PANTHER" id="PTHR38686">
    <property type="entry name" value="APOLIPOPROTEIN N-ACYLTRANSFERASE"/>
    <property type="match status" value="1"/>
</dbReference>
<evidence type="ECO:0000313" key="11">
    <source>
        <dbReference type="Proteomes" id="UP000665020"/>
    </source>
</evidence>
<dbReference type="KEGG" id="ifn:GM661_09155"/>
<dbReference type="InterPro" id="IPR004563">
    <property type="entry name" value="Apolipo_AcylTrfase"/>
</dbReference>
<name>A0A8A7K8K7_9FIRM</name>
<dbReference type="UniPathway" id="UPA00666"/>
<gene>
    <name evidence="8 10" type="primary">lnt</name>
    <name evidence="10" type="ORF">GM661_09155</name>
</gene>
<dbReference type="InterPro" id="IPR003010">
    <property type="entry name" value="C-N_Hydrolase"/>
</dbReference>
<keyword evidence="2 8" id="KW-1003">Cell membrane</keyword>
<feature type="transmembrane region" description="Helical" evidence="8">
    <location>
        <begin position="52"/>
        <end position="71"/>
    </location>
</feature>
<feature type="transmembrane region" description="Helical" evidence="8">
    <location>
        <begin position="152"/>
        <end position="174"/>
    </location>
</feature>
<proteinExistence type="inferred from homology"/>
<feature type="transmembrane region" description="Helical" evidence="8">
    <location>
        <begin position="469"/>
        <end position="488"/>
    </location>
</feature>